<reference evidence="1 2" key="1">
    <citation type="submission" date="2023-01" db="EMBL/GenBank/DDBJ databases">
        <authorList>
            <person name="Kreplak J."/>
        </authorList>
    </citation>
    <scope>NUCLEOTIDE SEQUENCE [LARGE SCALE GENOMIC DNA]</scope>
</reference>
<dbReference type="EMBL" id="OX451735">
    <property type="protein sequence ID" value="CAI8594443.1"/>
    <property type="molecule type" value="Genomic_DNA"/>
</dbReference>
<dbReference type="Proteomes" id="UP001157006">
    <property type="component" value="Chromosome 1S"/>
</dbReference>
<dbReference type="SUPFAM" id="SSF56219">
    <property type="entry name" value="DNase I-like"/>
    <property type="match status" value="1"/>
</dbReference>
<dbReference type="PANTHER" id="PTHR35218:SF9">
    <property type="entry name" value="ENDONUCLEASE_EXONUCLEASE_PHOSPHATASE DOMAIN-CONTAINING PROTEIN"/>
    <property type="match status" value="1"/>
</dbReference>
<evidence type="ECO:0000313" key="2">
    <source>
        <dbReference type="Proteomes" id="UP001157006"/>
    </source>
</evidence>
<keyword evidence="2" id="KW-1185">Reference proteome</keyword>
<name>A0AAV0ZA83_VICFA</name>
<evidence type="ECO:0000313" key="1">
    <source>
        <dbReference type="EMBL" id="CAI8594443.1"/>
    </source>
</evidence>
<dbReference type="InterPro" id="IPR036691">
    <property type="entry name" value="Endo/exonu/phosph_ase_sf"/>
</dbReference>
<organism evidence="1 2">
    <name type="scientific">Vicia faba</name>
    <name type="common">Broad bean</name>
    <name type="synonym">Faba vulgaris</name>
    <dbReference type="NCBI Taxonomy" id="3906"/>
    <lineage>
        <taxon>Eukaryota</taxon>
        <taxon>Viridiplantae</taxon>
        <taxon>Streptophyta</taxon>
        <taxon>Embryophyta</taxon>
        <taxon>Tracheophyta</taxon>
        <taxon>Spermatophyta</taxon>
        <taxon>Magnoliopsida</taxon>
        <taxon>eudicotyledons</taxon>
        <taxon>Gunneridae</taxon>
        <taxon>Pentapetalae</taxon>
        <taxon>rosids</taxon>
        <taxon>fabids</taxon>
        <taxon>Fabales</taxon>
        <taxon>Fabaceae</taxon>
        <taxon>Papilionoideae</taxon>
        <taxon>50 kb inversion clade</taxon>
        <taxon>NPAAA clade</taxon>
        <taxon>Hologalegina</taxon>
        <taxon>IRL clade</taxon>
        <taxon>Fabeae</taxon>
        <taxon>Vicia</taxon>
    </lineage>
</organism>
<sequence length="172" mass="20136">MKQKEVKKFILSNMVSMIGLLETRFKAINLGNLYLNLFTGWCFTTNISWHDGGRISIGWNPTIFNVDILKCTSQLIHLKVRNINQRMEFLATFVYGFNDVIGRKDLWKNLVDISSTQPWMVLGDFNDILAKEEIIGKRVRDSNNSDFLHCVKNCQLEDIKYSRNFYTWSNKK</sequence>
<dbReference type="PANTHER" id="PTHR35218">
    <property type="entry name" value="RNASE H DOMAIN-CONTAINING PROTEIN"/>
    <property type="match status" value="1"/>
</dbReference>
<proteinExistence type="predicted"/>
<gene>
    <name evidence="1" type="ORF">VFH_I141720</name>
</gene>
<dbReference type="Gene3D" id="3.60.10.10">
    <property type="entry name" value="Endonuclease/exonuclease/phosphatase"/>
    <property type="match status" value="1"/>
</dbReference>
<accession>A0AAV0ZA83</accession>
<protein>
    <submittedName>
        <fullName evidence="1">Uncharacterized protein</fullName>
    </submittedName>
</protein>
<dbReference type="AlphaFoldDB" id="A0AAV0ZA83"/>